<dbReference type="AlphaFoldDB" id="A0A226D0I5"/>
<keyword evidence="5 8" id="KW-0418">Kinase</keyword>
<protein>
    <recommendedName>
        <fullName evidence="1">non-specific serine/threonine protein kinase</fullName>
        <ecNumber evidence="1">2.7.11.1</ecNumber>
    </recommendedName>
</protein>
<dbReference type="InterPro" id="IPR000719">
    <property type="entry name" value="Prot_kinase_dom"/>
</dbReference>
<keyword evidence="9" id="KW-1185">Reference proteome</keyword>
<gene>
    <name evidence="8" type="ORF">Fcan01_26511</name>
</gene>
<keyword evidence="2" id="KW-0723">Serine/threonine-protein kinase</keyword>
<dbReference type="InterPro" id="IPR011009">
    <property type="entry name" value="Kinase-like_dom_sf"/>
</dbReference>
<keyword evidence="4" id="KW-0547">Nucleotide-binding</keyword>
<dbReference type="PROSITE" id="PS50011">
    <property type="entry name" value="PROTEIN_KINASE_DOM"/>
    <property type="match status" value="1"/>
</dbReference>
<keyword evidence="3" id="KW-0808">Transferase</keyword>
<dbReference type="GO" id="GO:0005634">
    <property type="term" value="C:nucleus"/>
    <property type="evidence" value="ECO:0007669"/>
    <property type="project" value="TreeGrafter"/>
</dbReference>
<dbReference type="InterPro" id="IPR050339">
    <property type="entry name" value="CC_SR_Kinase"/>
</dbReference>
<evidence type="ECO:0000313" key="9">
    <source>
        <dbReference type="Proteomes" id="UP000198287"/>
    </source>
</evidence>
<dbReference type="STRING" id="158441.A0A226D0I5"/>
<dbReference type="Gene3D" id="1.10.510.10">
    <property type="entry name" value="Transferase(Phosphotransferase) domain 1"/>
    <property type="match status" value="1"/>
</dbReference>
<dbReference type="Proteomes" id="UP000198287">
    <property type="component" value="Unassembled WGS sequence"/>
</dbReference>
<proteinExistence type="predicted"/>
<evidence type="ECO:0000256" key="6">
    <source>
        <dbReference type="ARBA" id="ARBA00022840"/>
    </source>
</evidence>
<dbReference type="PANTHER" id="PTHR11042:SF160">
    <property type="entry name" value="EUKARYOTIC TRANSLATION INITIATION FACTOR 2-ALPHA KINASE 1"/>
    <property type="match status" value="1"/>
</dbReference>
<comment type="caution">
    <text evidence="8">The sequence shown here is derived from an EMBL/GenBank/DDBJ whole genome shotgun (WGS) entry which is preliminary data.</text>
</comment>
<keyword evidence="6" id="KW-0067">ATP-binding</keyword>
<reference evidence="8 9" key="1">
    <citation type="submission" date="2015-12" db="EMBL/GenBank/DDBJ databases">
        <title>The genome of Folsomia candida.</title>
        <authorList>
            <person name="Faddeeva A."/>
            <person name="Derks M.F."/>
            <person name="Anvar Y."/>
            <person name="Smit S."/>
            <person name="Van Straalen N."/>
            <person name="Roelofs D."/>
        </authorList>
    </citation>
    <scope>NUCLEOTIDE SEQUENCE [LARGE SCALE GENOMIC DNA]</scope>
    <source>
        <strain evidence="8 9">VU population</strain>
        <tissue evidence="8">Whole body</tissue>
    </source>
</reference>
<dbReference type="GO" id="GO:0005737">
    <property type="term" value="C:cytoplasm"/>
    <property type="evidence" value="ECO:0007669"/>
    <property type="project" value="TreeGrafter"/>
</dbReference>
<dbReference type="SUPFAM" id="SSF56112">
    <property type="entry name" value="Protein kinase-like (PK-like)"/>
    <property type="match status" value="1"/>
</dbReference>
<evidence type="ECO:0000256" key="5">
    <source>
        <dbReference type="ARBA" id="ARBA00022777"/>
    </source>
</evidence>
<evidence type="ECO:0000259" key="7">
    <source>
        <dbReference type="PROSITE" id="PS50011"/>
    </source>
</evidence>
<organism evidence="8 9">
    <name type="scientific">Folsomia candida</name>
    <name type="common">Springtail</name>
    <dbReference type="NCBI Taxonomy" id="158441"/>
    <lineage>
        <taxon>Eukaryota</taxon>
        <taxon>Metazoa</taxon>
        <taxon>Ecdysozoa</taxon>
        <taxon>Arthropoda</taxon>
        <taxon>Hexapoda</taxon>
        <taxon>Collembola</taxon>
        <taxon>Entomobryomorpha</taxon>
        <taxon>Isotomoidea</taxon>
        <taxon>Isotomidae</taxon>
        <taxon>Proisotominae</taxon>
        <taxon>Folsomia</taxon>
    </lineage>
</organism>
<feature type="domain" description="Protein kinase" evidence="7">
    <location>
        <begin position="1"/>
        <end position="139"/>
    </location>
</feature>
<dbReference type="EC" id="2.7.11.1" evidence="1"/>
<accession>A0A226D0I5</accession>
<evidence type="ECO:0000256" key="2">
    <source>
        <dbReference type="ARBA" id="ARBA00022527"/>
    </source>
</evidence>
<dbReference type="PANTHER" id="PTHR11042">
    <property type="entry name" value="EUKARYOTIC TRANSLATION INITIATION FACTOR 2-ALPHA KINASE EIF2-ALPHA KINASE -RELATED"/>
    <property type="match status" value="1"/>
</dbReference>
<dbReference type="GO" id="GO:0004694">
    <property type="term" value="F:eukaryotic translation initiation factor 2alpha kinase activity"/>
    <property type="evidence" value="ECO:0007669"/>
    <property type="project" value="TreeGrafter"/>
</dbReference>
<evidence type="ECO:0000256" key="3">
    <source>
        <dbReference type="ARBA" id="ARBA00022679"/>
    </source>
</evidence>
<dbReference type="OrthoDB" id="543156at2759"/>
<name>A0A226D0I5_FOLCA</name>
<dbReference type="Pfam" id="PF00069">
    <property type="entry name" value="Pkinase"/>
    <property type="match status" value="1"/>
</dbReference>
<evidence type="ECO:0000256" key="4">
    <source>
        <dbReference type="ARBA" id="ARBA00022741"/>
    </source>
</evidence>
<evidence type="ECO:0000313" key="8">
    <source>
        <dbReference type="EMBL" id="OXA38693.1"/>
    </source>
</evidence>
<sequence>MAGVLENLDLVLGDFGLGRELKEGADKCTTVSVGAKRYRSPEMVLGQGNYNEKTDVFSAAVVFIELILPGGSIDGMTNIKAEVLDLLQQPKNGMVFSKLYADQYPLELKLCQKMAEYYQEKRYSSSQALDRFLDREMFLQELETEKKFEAMVRYNVPFPRWKFFGRDAEVKKLEDCLILQNFQSVWIDGIIVGDVVEAIKEYLKDEMENGIENYLDKFGEKLKNVKNIEPSLPLMIVLEDIDEENIFVSISSLLSVGDVVSNF</sequence>
<dbReference type="GO" id="GO:0005524">
    <property type="term" value="F:ATP binding"/>
    <property type="evidence" value="ECO:0007669"/>
    <property type="project" value="UniProtKB-KW"/>
</dbReference>
<evidence type="ECO:0000256" key="1">
    <source>
        <dbReference type="ARBA" id="ARBA00012513"/>
    </source>
</evidence>
<dbReference type="EMBL" id="LNIX01000044">
    <property type="protein sequence ID" value="OXA38693.1"/>
    <property type="molecule type" value="Genomic_DNA"/>
</dbReference>